<proteinExistence type="predicted"/>
<evidence type="ECO:0000256" key="1">
    <source>
        <dbReference type="SAM" id="MobiDB-lite"/>
    </source>
</evidence>
<feature type="compositionally biased region" description="Low complexity" evidence="1">
    <location>
        <begin position="16"/>
        <end position="34"/>
    </location>
</feature>
<accession>A0ABV0A7L5</accession>
<dbReference type="EMBL" id="JAQYXP010000009">
    <property type="protein sequence ID" value="MEN3238940.1"/>
    <property type="molecule type" value="Genomic_DNA"/>
</dbReference>
<feature type="region of interest" description="Disordered" evidence="1">
    <location>
        <begin position="15"/>
        <end position="55"/>
    </location>
</feature>
<gene>
    <name evidence="3" type="ORF">PUR29_36505</name>
</gene>
<protein>
    <recommendedName>
        <fullName evidence="2">Antitoxin-like ribbon-helix-helix domain-containing protein</fullName>
    </recommendedName>
</protein>
<evidence type="ECO:0000313" key="4">
    <source>
        <dbReference type="Proteomes" id="UP001407347"/>
    </source>
</evidence>
<evidence type="ECO:0000313" key="3">
    <source>
        <dbReference type="EMBL" id="MEN3238940.1"/>
    </source>
</evidence>
<feature type="compositionally biased region" description="Basic and acidic residues" evidence="1">
    <location>
        <begin position="46"/>
        <end position="55"/>
    </location>
</feature>
<comment type="caution">
    <text evidence="3">The sequence shown here is derived from an EMBL/GenBank/DDBJ whole genome shotgun (WGS) entry which is preliminary data.</text>
</comment>
<sequence>MSSKKPSFANLGARLASKPAEAAAEPSIAASEPADVAESPAGRGSRQPDGRKGILVRARPEAWKALKMIALDGERTLQDVMTEAINDVLQKHGKPPVA</sequence>
<name>A0ABV0A7L5_9HYPH</name>
<evidence type="ECO:0000259" key="2">
    <source>
        <dbReference type="Pfam" id="PF20605"/>
    </source>
</evidence>
<dbReference type="RefSeq" id="WP_346013889.1">
    <property type="nucleotide sequence ID" value="NZ_JAQYXP010000009.1"/>
</dbReference>
<dbReference type="InterPro" id="IPR046765">
    <property type="entry name" value="Antitox_RHH"/>
</dbReference>
<dbReference type="Pfam" id="PF20605">
    <property type="entry name" value="Antitox_RHH"/>
    <property type="match status" value="1"/>
</dbReference>
<organism evidence="3 4">
    <name type="scientific">Methylobacterium ajmalii</name>
    <dbReference type="NCBI Taxonomy" id="2738439"/>
    <lineage>
        <taxon>Bacteria</taxon>
        <taxon>Pseudomonadati</taxon>
        <taxon>Pseudomonadota</taxon>
        <taxon>Alphaproteobacteria</taxon>
        <taxon>Hyphomicrobiales</taxon>
        <taxon>Methylobacteriaceae</taxon>
        <taxon>Methylobacterium</taxon>
    </lineage>
</organism>
<dbReference type="Proteomes" id="UP001407347">
    <property type="component" value="Unassembled WGS sequence"/>
</dbReference>
<reference evidence="3 4" key="1">
    <citation type="journal article" date="2023" name="PLoS ONE">
        <title>Complete genome assembly of Hawai'i environmental nontuberculous mycobacteria reveals unexpected co-isolation with methylobacteria.</title>
        <authorList>
            <person name="Hendrix J."/>
            <person name="Epperson L.E."/>
            <person name="Tong E.I."/>
            <person name="Chan Y.L."/>
            <person name="Hasan N.A."/>
            <person name="Dawrs S.N."/>
            <person name="Norton G.J."/>
            <person name="Virdi R."/>
            <person name="Crooks J.L."/>
            <person name="Chan E.D."/>
            <person name="Honda J.R."/>
            <person name="Strong M."/>
        </authorList>
    </citation>
    <scope>NUCLEOTIDE SEQUENCE [LARGE SCALE GENOMIC DNA]</scope>
    <source>
        <strain evidence="3 4">NJH_HI04-1</strain>
    </source>
</reference>
<feature type="domain" description="Antitoxin-like ribbon-helix-helix" evidence="2">
    <location>
        <begin position="59"/>
        <end position="97"/>
    </location>
</feature>
<keyword evidence="4" id="KW-1185">Reference proteome</keyword>